<evidence type="ECO:0000256" key="1">
    <source>
        <dbReference type="ARBA" id="ARBA00008103"/>
    </source>
</evidence>
<dbReference type="PANTHER" id="PTHR37808">
    <property type="entry name" value="SPORE GERMINATION PROTEIN-LIKE PROTEIN YDZR-RELATED"/>
    <property type="match status" value="1"/>
</dbReference>
<dbReference type="PANTHER" id="PTHR37808:SF1">
    <property type="entry name" value="SPORE GERMINATION PROTEIN-LIKE PROTEIN YDZR"/>
    <property type="match status" value="1"/>
</dbReference>
<dbReference type="RefSeq" id="WP_090632471.1">
    <property type="nucleotide sequence ID" value="NZ_CVRB01000001.1"/>
</dbReference>
<dbReference type="AlphaFoldDB" id="A0A0U1NUK8"/>
<accession>A0A0U1NUK8</accession>
<keyword evidence="3" id="KW-1185">Reference proteome</keyword>
<reference evidence="3" key="1">
    <citation type="submission" date="2015-05" db="EMBL/GenBank/DDBJ databases">
        <authorList>
            <person name="Urmite Genomes"/>
        </authorList>
    </citation>
    <scope>NUCLEOTIDE SEQUENCE [LARGE SCALE GENOMIC DNA]</scope>
    <source>
        <strain evidence="3">LF1</strain>
    </source>
</reference>
<evidence type="ECO:0000313" key="3">
    <source>
        <dbReference type="Proteomes" id="UP000199087"/>
    </source>
</evidence>
<comment type="similarity">
    <text evidence="1">Belongs to the GerPA/GerPF family.</text>
</comment>
<dbReference type="Pfam" id="PF10676">
    <property type="entry name" value="gerPA"/>
    <property type="match status" value="1"/>
</dbReference>
<sequence length="73" mass="7495">MPSIISKVDILNVTVFGVLHFGDTAYTTPKTLSKTGEGSGAGNTGGLILANNGGSGVNYIIPHVIEQPIIGNR</sequence>
<evidence type="ECO:0000313" key="2">
    <source>
        <dbReference type="EMBL" id="CRK81442.1"/>
    </source>
</evidence>
<organism evidence="2 3">
    <name type="scientific">Neobacillus massiliamazoniensis</name>
    <dbReference type="NCBI Taxonomy" id="1499688"/>
    <lineage>
        <taxon>Bacteria</taxon>
        <taxon>Bacillati</taxon>
        <taxon>Bacillota</taxon>
        <taxon>Bacilli</taxon>
        <taxon>Bacillales</taxon>
        <taxon>Bacillaceae</taxon>
        <taxon>Neobacillus</taxon>
    </lineage>
</organism>
<dbReference type="OrthoDB" id="2382149at2"/>
<dbReference type="EMBL" id="CVRB01000001">
    <property type="protein sequence ID" value="CRK81442.1"/>
    <property type="molecule type" value="Genomic_DNA"/>
</dbReference>
<protein>
    <submittedName>
        <fullName evidence="2">Spore germination protein</fullName>
    </submittedName>
</protein>
<dbReference type="InterPro" id="IPR019618">
    <property type="entry name" value="Spore_germination_GerPA"/>
</dbReference>
<dbReference type="STRING" id="1499688.BN000_01344"/>
<gene>
    <name evidence="2" type="primary">gerPF_1</name>
    <name evidence="2" type="ORF">BN000_01344</name>
</gene>
<proteinExistence type="inferred from homology"/>
<dbReference type="Proteomes" id="UP000199087">
    <property type="component" value="Unassembled WGS sequence"/>
</dbReference>
<name>A0A0U1NUK8_9BACI</name>